<evidence type="ECO:0000256" key="4">
    <source>
        <dbReference type="ARBA" id="ARBA00022692"/>
    </source>
</evidence>
<evidence type="ECO:0000313" key="10">
    <source>
        <dbReference type="Proteomes" id="UP000510682"/>
    </source>
</evidence>
<dbReference type="SUPFAM" id="SSF82866">
    <property type="entry name" value="Multidrug efflux transporter AcrB transmembrane domain"/>
    <property type="match status" value="2"/>
</dbReference>
<feature type="transmembrane region" description="Helical" evidence="7">
    <location>
        <begin position="248"/>
        <end position="266"/>
    </location>
</feature>
<feature type="domain" description="SSD" evidence="8">
    <location>
        <begin position="220"/>
        <end position="344"/>
    </location>
</feature>
<dbReference type="Gene3D" id="1.20.1640.10">
    <property type="entry name" value="Multidrug efflux transporter AcrB transmembrane domain"/>
    <property type="match status" value="2"/>
</dbReference>
<reference evidence="10" key="1">
    <citation type="submission" date="2020-07" db="EMBL/GenBank/DDBJ databases">
        <title>Description of Mycobacterium gordonae subsp. intergordonae subsp.nov. and Mycobacterium gordonae subsp. gordonae subsp. nov.</title>
        <authorList>
            <person name="Yu X."/>
        </authorList>
    </citation>
    <scope>NUCLEOTIDE SEQUENCE [LARGE SCALE GENOMIC DNA]</scope>
    <source>
        <strain evidence="10">24</strain>
    </source>
</reference>
<feature type="transmembrane region" description="Helical" evidence="7">
    <location>
        <begin position="596"/>
        <end position="620"/>
    </location>
</feature>
<organism evidence="9 10">
    <name type="scientific">Mycobacterium vicinigordonae</name>
    <dbReference type="NCBI Taxonomy" id="1719132"/>
    <lineage>
        <taxon>Bacteria</taxon>
        <taxon>Bacillati</taxon>
        <taxon>Actinomycetota</taxon>
        <taxon>Actinomycetes</taxon>
        <taxon>Mycobacteriales</taxon>
        <taxon>Mycobacteriaceae</taxon>
        <taxon>Mycobacterium</taxon>
    </lineage>
</organism>
<reference evidence="10" key="2">
    <citation type="submission" date="2023-07" db="EMBL/GenBank/DDBJ databases">
        <title>Description of Mycobacterium gordonae subsp. intergordonae subsp.nov. and Mycobacterium gordonae subsp. gordonae subsp. nov.</title>
        <authorList>
            <person name="Huang H."/>
        </authorList>
    </citation>
    <scope>NUCLEOTIDE SEQUENCE [LARGE SCALE GENOMIC DNA]</scope>
    <source>
        <strain evidence="10">24</strain>
    </source>
</reference>
<name>A0A7D6HV28_9MYCO</name>
<gene>
    <name evidence="9" type="ORF">H0P51_00400</name>
</gene>
<dbReference type="InterPro" id="IPR003439">
    <property type="entry name" value="ABC_transporter-like_ATP-bd"/>
</dbReference>
<dbReference type="Pfam" id="PF00005">
    <property type="entry name" value="ABC_tran"/>
    <property type="match status" value="1"/>
</dbReference>
<dbReference type="PANTHER" id="PTHR33406:SF13">
    <property type="entry name" value="MEMBRANE PROTEIN YDFJ"/>
    <property type="match status" value="1"/>
</dbReference>
<evidence type="ECO:0000256" key="1">
    <source>
        <dbReference type="ARBA" id="ARBA00004651"/>
    </source>
</evidence>
<dbReference type="GO" id="GO:0005524">
    <property type="term" value="F:ATP binding"/>
    <property type="evidence" value="ECO:0007669"/>
    <property type="project" value="InterPro"/>
</dbReference>
<dbReference type="Gene3D" id="3.40.50.300">
    <property type="entry name" value="P-loop containing nucleotide triphosphate hydrolases"/>
    <property type="match status" value="1"/>
</dbReference>
<dbReference type="Pfam" id="PF03176">
    <property type="entry name" value="MMPL"/>
    <property type="match status" value="2"/>
</dbReference>
<keyword evidence="4 7" id="KW-0812">Transmembrane</keyword>
<dbReference type="SUPFAM" id="SSF52540">
    <property type="entry name" value="P-loop containing nucleoside triphosphate hydrolases"/>
    <property type="match status" value="1"/>
</dbReference>
<evidence type="ECO:0000256" key="7">
    <source>
        <dbReference type="SAM" id="Phobius"/>
    </source>
</evidence>
<dbReference type="InterPro" id="IPR050545">
    <property type="entry name" value="Mycobact_MmpL"/>
</dbReference>
<feature type="transmembrane region" description="Helical" evidence="7">
    <location>
        <begin position="195"/>
        <end position="215"/>
    </location>
</feature>
<dbReference type="PANTHER" id="PTHR33406">
    <property type="entry name" value="MEMBRANE PROTEIN MJ1562-RELATED"/>
    <property type="match status" value="1"/>
</dbReference>
<keyword evidence="5 7" id="KW-1133">Transmembrane helix</keyword>
<sequence>MSSFLYWLGSLLTRRRGWVLAAWLLVLAVAGGGAAFNTGTNDTFAVPGTQSQDTLDYLGRVFPQVSGSSAQLVIVVPPGSNVTALAAPATAVAVTRLAALDQVAAVINPFDPAAGTHTPAGSPTPRIQAPISTDHRAAIITAQLRVALTDVHPATRTQLTTIGHDLAAAIGHGATVHVGGPAFSNPVPKLSPTEGIGLLIAFGVLLAVFGSLIAAGMPLMTAILGVAISVALIYTATVVTPVSSTAPMLAVMLGLAVGIDYALFLLSRHRDQLAEGLEVDESIARATATAGSAVVFAGLTVIIALVGLVVGRIPFLTTMGLSAATAVAIAVAVAVTLIPALMSFAGERLRPAPRRTTSGGGGWARRWVRAVTKIPALTVAIVIAALTVCTLPTTQLRLALPDNGSEEAGSAARDTYDTVSQFFGPGYNGPLVVTADIIASTDPIGVVNTIAEQIARMPGVAAVPLASPDPKADTGVIQVVPAAAPDSAATEDLVNSLRAQRIHFRQAYGIDTAVTGITAVGVDVSARLGAALLPFGVLVVGLSLVLLAMVFRSIWVPVKAAAGYLLSVGAAFGATSFVFGQGHLAAALGVEHTGAVVSFLPIILMGVLFGLAMDYEVFLVSRIRESYVRHGDPGQAIQDGFISASRVVVAAAVIMFAVFAAFVPEGSAIIKPIAFSLAVGVFIDAFVVRMTLVPAVLALLGRHAWWLPGAIDRRLPIFDAEGDGLMHELRLADWPTPDSDDAINAAGLTRTDDRGHDVYRDINLTLARGHILVITGAGPAGKTALLYTLAARVGRIDGDLKVLGYVVPQHLRTVRRHVAVIDCRTTTDPDTDVNAALGADIALILLDDVDLILRPATREHLRAALAARTTASGQPATFVLTCQDPARIADLLPADTGVTDTLDLTLATVGAPS</sequence>
<feature type="transmembrane region" description="Helical" evidence="7">
    <location>
        <begin position="641"/>
        <end position="663"/>
    </location>
</feature>
<evidence type="ECO:0000259" key="8">
    <source>
        <dbReference type="PROSITE" id="PS50156"/>
    </source>
</evidence>
<dbReference type="PROSITE" id="PS50156">
    <property type="entry name" value="SSD"/>
    <property type="match status" value="1"/>
</dbReference>
<feature type="transmembrane region" description="Helical" evidence="7">
    <location>
        <begin position="374"/>
        <end position="393"/>
    </location>
</feature>
<dbReference type="AlphaFoldDB" id="A0A7D6HV28"/>
<keyword evidence="3" id="KW-1003">Cell membrane</keyword>
<feature type="transmembrane region" description="Helical" evidence="7">
    <location>
        <begin position="323"/>
        <end position="345"/>
    </location>
</feature>
<feature type="transmembrane region" description="Helical" evidence="7">
    <location>
        <begin position="222"/>
        <end position="242"/>
    </location>
</feature>
<dbReference type="GO" id="GO:0016887">
    <property type="term" value="F:ATP hydrolysis activity"/>
    <property type="evidence" value="ECO:0007669"/>
    <property type="project" value="InterPro"/>
</dbReference>
<feature type="transmembrane region" description="Helical" evidence="7">
    <location>
        <begin position="563"/>
        <end position="584"/>
    </location>
</feature>
<dbReference type="InterPro" id="IPR000731">
    <property type="entry name" value="SSD"/>
</dbReference>
<dbReference type="EMBL" id="CP059165">
    <property type="protein sequence ID" value="QLL07533.1"/>
    <property type="molecule type" value="Genomic_DNA"/>
</dbReference>
<protein>
    <submittedName>
        <fullName evidence="9">MMPL family transporter</fullName>
    </submittedName>
</protein>
<feature type="transmembrane region" description="Helical" evidence="7">
    <location>
        <begin position="531"/>
        <end position="551"/>
    </location>
</feature>
<evidence type="ECO:0000256" key="5">
    <source>
        <dbReference type="ARBA" id="ARBA00022989"/>
    </source>
</evidence>
<dbReference type="Proteomes" id="UP000510682">
    <property type="component" value="Chromosome"/>
</dbReference>
<comment type="subcellular location">
    <subcellularLocation>
        <location evidence="1">Cell membrane</location>
        <topology evidence="1">Multi-pass membrane protein</topology>
    </subcellularLocation>
</comment>
<dbReference type="InterPro" id="IPR027417">
    <property type="entry name" value="P-loop_NTPase"/>
</dbReference>
<evidence type="ECO:0000256" key="3">
    <source>
        <dbReference type="ARBA" id="ARBA00022475"/>
    </source>
</evidence>
<evidence type="ECO:0000313" key="9">
    <source>
        <dbReference type="EMBL" id="QLL07533.1"/>
    </source>
</evidence>
<accession>A0A7D6HV28</accession>
<dbReference type="GO" id="GO:0005886">
    <property type="term" value="C:plasma membrane"/>
    <property type="evidence" value="ECO:0007669"/>
    <property type="project" value="UniProtKB-SubCell"/>
</dbReference>
<keyword evidence="10" id="KW-1185">Reference proteome</keyword>
<proteinExistence type="inferred from homology"/>
<dbReference type="KEGG" id="mgor:H0P51_00400"/>
<keyword evidence="6 7" id="KW-0472">Membrane</keyword>
<dbReference type="InterPro" id="IPR004869">
    <property type="entry name" value="MMPL_dom"/>
</dbReference>
<feature type="transmembrane region" description="Helical" evidence="7">
    <location>
        <begin position="675"/>
        <end position="700"/>
    </location>
</feature>
<dbReference type="RefSeq" id="WP_180916106.1">
    <property type="nucleotide sequence ID" value="NZ_CP059165.1"/>
</dbReference>
<feature type="transmembrane region" description="Helical" evidence="7">
    <location>
        <begin position="287"/>
        <end position="311"/>
    </location>
</feature>
<comment type="similarity">
    <text evidence="2">Belongs to the resistance-nodulation-cell division (RND) (TC 2.A.6) family. MmpL subfamily.</text>
</comment>
<evidence type="ECO:0000256" key="6">
    <source>
        <dbReference type="ARBA" id="ARBA00023136"/>
    </source>
</evidence>
<evidence type="ECO:0000256" key="2">
    <source>
        <dbReference type="ARBA" id="ARBA00010157"/>
    </source>
</evidence>